<evidence type="ECO:0000313" key="2">
    <source>
        <dbReference type="EMBL" id="MFD0960689.1"/>
    </source>
</evidence>
<sequence>MQHLSRWLRKSMLIAVVLFAAIHFAGCSSESKQEMKSYGHDGYMGFSNSNPNTVNRYSSLSYQKDVELIRQVLMPMQGISRTDIRFNGNNVHVTVVAKKSMNRKQMKRLEAKAKSIVQENMPLYDVHLTVARK</sequence>
<keyword evidence="1" id="KW-0732">Signal</keyword>
<reference evidence="3" key="1">
    <citation type="journal article" date="2019" name="Int. J. Syst. Evol. Microbiol.">
        <title>The Global Catalogue of Microorganisms (GCM) 10K type strain sequencing project: providing services to taxonomists for standard genome sequencing and annotation.</title>
        <authorList>
            <consortium name="The Broad Institute Genomics Platform"/>
            <consortium name="The Broad Institute Genome Sequencing Center for Infectious Disease"/>
            <person name="Wu L."/>
            <person name="Ma J."/>
        </authorList>
    </citation>
    <scope>NUCLEOTIDE SEQUENCE [LARGE SCALE GENOMIC DNA]</scope>
    <source>
        <strain evidence="3">CCUG 59129</strain>
    </source>
</reference>
<dbReference type="Proteomes" id="UP001596989">
    <property type="component" value="Unassembled WGS sequence"/>
</dbReference>
<dbReference type="EMBL" id="JBHTJZ010000023">
    <property type="protein sequence ID" value="MFD0960689.1"/>
    <property type="molecule type" value="Genomic_DNA"/>
</dbReference>
<accession>A0ABW3HSZ8</accession>
<name>A0ABW3HSZ8_9BACL</name>
<evidence type="ECO:0008006" key="4">
    <source>
        <dbReference type="Google" id="ProtNLM"/>
    </source>
</evidence>
<evidence type="ECO:0000313" key="3">
    <source>
        <dbReference type="Proteomes" id="UP001596989"/>
    </source>
</evidence>
<gene>
    <name evidence="2" type="ORF">ACFQ2I_14950</name>
</gene>
<organism evidence="2 3">
    <name type="scientific">Paenibacillus chungangensis</name>
    <dbReference type="NCBI Taxonomy" id="696535"/>
    <lineage>
        <taxon>Bacteria</taxon>
        <taxon>Bacillati</taxon>
        <taxon>Bacillota</taxon>
        <taxon>Bacilli</taxon>
        <taxon>Bacillales</taxon>
        <taxon>Paenibacillaceae</taxon>
        <taxon>Paenibacillus</taxon>
    </lineage>
</organism>
<feature type="chain" id="PRO_5046793461" description="Sporulation protein" evidence="1">
    <location>
        <begin position="26"/>
        <end position="133"/>
    </location>
</feature>
<keyword evidence="3" id="KW-1185">Reference proteome</keyword>
<dbReference type="RefSeq" id="WP_377565321.1">
    <property type="nucleotide sequence ID" value="NZ_JBHTJZ010000023.1"/>
</dbReference>
<protein>
    <recommendedName>
        <fullName evidence="4">Sporulation protein</fullName>
    </recommendedName>
</protein>
<proteinExistence type="predicted"/>
<evidence type="ECO:0000256" key="1">
    <source>
        <dbReference type="SAM" id="SignalP"/>
    </source>
</evidence>
<comment type="caution">
    <text evidence="2">The sequence shown here is derived from an EMBL/GenBank/DDBJ whole genome shotgun (WGS) entry which is preliminary data.</text>
</comment>
<feature type="signal peptide" evidence="1">
    <location>
        <begin position="1"/>
        <end position="25"/>
    </location>
</feature>